<evidence type="ECO:0000313" key="1">
    <source>
        <dbReference type="EMBL" id="KAH7850071.1"/>
    </source>
</evidence>
<comment type="caution">
    <text evidence="1">The sequence shown here is derived from an EMBL/GenBank/DDBJ whole genome shotgun (WGS) entry which is preliminary data.</text>
</comment>
<reference evidence="1 2" key="1">
    <citation type="journal article" date="2021" name="Hortic Res">
        <title>High-quality reference genome and annotation aids understanding of berry development for evergreen blueberry (Vaccinium darrowii).</title>
        <authorList>
            <person name="Yu J."/>
            <person name="Hulse-Kemp A.M."/>
            <person name="Babiker E."/>
            <person name="Staton M."/>
        </authorList>
    </citation>
    <scope>NUCLEOTIDE SEQUENCE [LARGE SCALE GENOMIC DNA]</scope>
    <source>
        <strain evidence="2">cv. NJ 8807/NJ 8810</strain>
        <tissue evidence="1">Young leaf</tissue>
    </source>
</reference>
<gene>
    <name evidence="1" type="ORF">Vadar_027410</name>
</gene>
<organism evidence="1 2">
    <name type="scientific">Vaccinium darrowii</name>
    <dbReference type="NCBI Taxonomy" id="229202"/>
    <lineage>
        <taxon>Eukaryota</taxon>
        <taxon>Viridiplantae</taxon>
        <taxon>Streptophyta</taxon>
        <taxon>Embryophyta</taxon>
        <taxon>Tracheophyta</taxon>
        <taxon>Spermatophyta</taxon>
        <taxon>Magnoliopsida</taxon>
        <taxon>eudicotyledons</taxon>
        <taxon>Gunneridae</taxon>
        <taxon>Pentapetalae</taxon>
        <taxon>asterids</taxon>
        <taxon>Ericales</taxon>
        <taxon>Ericaceae</taxon>
        <taxon>Vaccinioideae</taxon>
        <taxon>Vaccinieae</taxon>
        <taxon>Vaccinium</taxon>
    </lineage>
</organism>
<sequence>MPLEGIFIEPSSNQLPDLSLHISPPNTTISTPSVHNTTTFEKFDKSNPTPSSLITELSLAHPSTTAHDGGGGGGHGTFSGQEPPRNPNLHRYFHHHHHNPSLPTTHSSQLNHLNHGVSLMDVSDGLRPIKGIPVYNHNRSFPFHQMPYPPPPPSSPSSFLSHSPSSPYFGSTALDPMSILASGPNGSSLPYRSFPGATRFTGLSSHPHHQNNSYQYGVGPSHEAQLHGIMRSRFLPKLPTKRSMRAPRMRWTSSLHARFVHAVELLGGHERATPKSVLELMDVKDLTLAHVKSHLQMYRTVKTTDKPAASSGQSDGSGEEDISTMGSSLRFIDQRGPSDGSLPQETDIPSTTTLWSNSSSFAITTKTGHQIEVSDHLRMVKSYLGSDLNQKNPSLEFTLGRPDWQGAEL</sequence>
<proteinExistence type="predicted"/>
<name>A0ACB7Y972_9ERIC</name>
<dbReference type="Proteomes" id="UP000828048">
    <property type="component" value="Chromosome 7"/>
</dbReference>
<accession>A0ACB7Y972</accession>
<keyword evidence="2" id="KW-1185">Reference proteome</keyword>
<evidence type="ECO:0000313" key="2">
    <source>
        <dbReference type="Proteomes" id="UP000828048"/>
    </source>
</evidence>
<dbReference type="EMBL" id="CM037157">
    <property type="protein sequence ID" value="KAH7850071.1"/>
    <property type="molecule type" value="Genomic_DNA"/>
</dbReference>
<protein>
    <submittedName>
        <fullName evidence="1">Uncharacterized protein</fullName>
    </submittedName>
</protein>